<name>A0ABV5Q6V6_9ACTN</name>
<keyword evidence="3" id="KW-1185">Reference proteome</keyword>
<dbReference type="SUPFAM" id="SSF56003">
    <property type="entry name" value="Molybdenum cofactor-binding domain"/>
    <property type="match status" value="1"/>
</dbReference>
<dbReference type="InterPro" id="IPR036856">
    <property type="entry name" value="Ald_Oxase/Xan_DH_a/b_sf"/>
</dbReference>
<dbReference type="InterPro" id="IPR046867">
    <property type="entry name" value="AldOxase/xan_DH_MoCoBD2"/>
</dbReference>
<dbReference type="InterPro" id="IPR000674">
    <property type="entry name" value="Ald_Oxase/Xan_DH_a/b"/>
</dbReference>
<dbReference type="PANTHER" id="PTHR11908:SF157">
    <property type="entry name" value="XANTHINE DEHYDROGENASE SUBUNIT D-RELATED"/>
    <property type="match status" value="1"/>
</dbReference>
<evidence type="ECO:0000313" key="2">
    <source>
        <dbReference type="EMBL" id="MFB9530924.1"/>
    </source>
</evidence>
<dbReference type="InterPro" id="IPR016208">
    <property type="entry name" value="Ald_Oxase/xanthine_DH-like"/>
</dbReference>
<dbReference type="Pfam" id="PF02738">
    <property type="entry name" value="MoCoBD_1"/>
    <property type="match status" value="1"/>
</dbReference>
<gene>
    <name evidence="2" type="ORF">ACFFRN_30375</name>
</gene>
<dbReference type="Pfam" id="PF01315">
    <property type="entry name" value="Ald_Xan_dh_C"/>
    <property type="match status" value="1"/>
</dbReference>
<sequence>MRGTPEVITVRGAGGVGDSPPRPDGTLKVTGEFAYASDLWIDGMLWGATLRSPHPRARIVAIDTAEALAQPGVHAVLTHEDVPGRRHYGLDHTWDQPVLAIGEVRHQGEPIALVAADHPETARRALARIAIEWEVLEPLTDARRAAFDPSYPQVQERPNPARHQPVRVGDVEAARRLAEVVVSGTFEVGIQDQAFLGPESGLAVPAEDGGVDLYVATQWMHNDLKQIGPCLGLPEEKIRMTLSGVGGAFGGREDLSMQIHAAMLAMRTGRPVKMVYDRRESFFGHVHRHPAEMRYEYGALSTGEILYADVEILLDGGAYTSATLNVVGNAASLGVGPYEIPNVSIDAYGVYTNNPPCGAMRGFGAVQACFAYESMMDKLAAACGIDPVRIRQINAASQGTRLATGQVLWAPLPMAEMLEQARTLPLPAPLDATDIRNLPGGASQTTHGEGVRRGVGYGVGLKNICFSEGYDDYSTARVSLEVIGGEATALVHTAAAEVGQGLETVEAQIARTELGIERVVIHPADNQVGDAGSSSASRQTYMTGGAVKAACEAVRERLFERLDHDDLSLVGGKIVSASVGVIASIEEVLGEDVIEETREYHHEPTTGMDKESGQGDSHTQLALCVHRAVVDVDVELGLVKVVELAAVQDVGRIINRLSLEGQIHGGSAQGLGLAVMEEIVVRDGVVRNPSFTDYLIPTIQDMPPMRLEILENADPRAPYGLRGAGEPPTLSSTPAIVAAIRDATGLALTRVPVRPEHITGQ</sequence>
<comment type="caution">
    <text evidence="2">The sequence shown here is derived from an EMBL/GenBank/DDBJ whole genome shotgun (WGS) entry which is preliminary data.</text>
</comment>
<dbReference type="Pfam" id="PF20256">
    <property type="entry name" value="MoCoBD_2"/>
    <property type="match status" value="1"/>
</dbReference>
<dbReference type="Gene3D" id="3.90.1170.50">
    <property type="entry name" value="Aldehyde oxidase/xanthine dehydrogenase, a/b hammerhead"/>
    <property type="match status" value="1"/>
</dbReference>
<reference evidence="2 3" key="1">
    <citation type="submission" date="2024-09" db="EMBL/GenBank/DDBJ databases">
        <authorList>
            <person name="Sun Q."/>
            <person name="Mori K."/>
        </authorList>
    </citation>
    <scope>NUCLEOTIDE SEQUENCE [LARGE SCALE GENOMIC DNA]</scope>
    <source>
        <strain evidence="2 3">JCM 3323</strain>
    </source>
</reference>
<dbReference type="InterPro" id="IPR037165">
    <property type="entry name" value="AldOxase/xan_DH_Mopterin-bd_sf"/>
</dbReference>
<dbReference type="SMART" id="SM01008">
    <property type="entry name" value="Ald_Xan_dh_C"/>
    <property type="match status" value="1"/>
</dbReference>
<proteinExistence type="predicted"/>
<evidence type="ECO:0000313" key="3">
    <source>
        <dbReference type="Proteomes" id="UP001589646"/>
    </source>
</evidence>
<feature type="domain" description="Aldehyde oxidase/xanthine dehydrogenase a/b hammerhead" evidence="1">
    <location>
        <begin position="30"/>
        <end position="137"/>
    </location>
</feature>
<dbReference type="EMBL" id="JBHMCE010000009">
    <property type="protein sequence ID" value="MFB9530924.1"/>
    <property type="molecule type" value="Genomic_DNA"/>
</dbReference>
<dbReference type="RefSeq" id="WP_346120625.1">
    <property type="nucleotide sequence ID" value="NZ_BAAAXC010000012.1"/>
</dbReference>
<organism evidence="2 3">
    <name type="scientific">Nonomuraea roseola</name>
    <dbReference type="NCBI Taxonomy" id="46179"/>
    <lineage>
        <taxon>Bacteria</taxon>
        <taxon>Bacillati</taxon>
        <taxon>Actinomycetota</taxon>
        <taxon>Actinomycetes</taxon>
        <taxon>Streptosporangiales</taxon>
        <taxon>Streptosporangiaceae</taxon>
        <taxon>Nonomuraea</taxon>
    </lineage>
</organism>
<dbReference type="Gene3D" id="3.30.365.10">
    <property type="entry name" value="Aldehyde oxidase/xanthine dehydrogenase, molybdopterin binding domain"/>
    <property type="match status" value="4"/>
</dbReference>
<dbReference type="Proteomes" id="UP001589646">
    <property type="component" value="Unassembled WGS sequence"/>
</dbReference>
<dbReference type="InterPro" id="IPR008274">
    <property type="entry name" value="AldOxase/xan_DH_MoCoBD1"/>
</dbReference>
<accession>A0ABV5Q6V6</accession>
<dbReference type="SUPFAM" id="SSF54665">
    <property type="entry name" value="CO dehydrogenase molybdoprotein N-domain-like"/>
    <property type="match status" value="1"/>
</dbReference>
<dbReference type="PANTHER" id="PTHR11908">
    <property type="entry name" value="XANTHINE DEHYDROGENASE"/>
    <property type="match status" value="1"/>
</dbReference>
<evidence type="ECO:0000259" key="1">
    <source>
        <dbReference type="SMART" id="SM01008"/>
    </source>
</evidence>
<protein>
    <submittedName>
        <fullName evidence="2">Xanthine dehydrogenase family protein molybdopterin-binding subunit</fullName>
    </submittedName>
</protein>